<dbReference type="SUPFAM" id="SSF53448">
    <property type="entry name" value="Nucleotide-diphospho-sugar transferases"/>
    <property type="match status" value="1"/>
</dbReference>
<dbReference type="EC" id="2.7.7.23" evidence="3"/>
<organism evidence="7 8">
    <name type="scientific">Babesia bovis</name>
    <dbReference type="NCBI Taxonomy" id="5865"/>
    <lineage>
        <taxon>Eukaryota</taxon>
        <taxon>Sar</taxon>
        <taxon>Alveolata</taxon>
        <taxon>Apicomplexa</taxon>
        <taxon>Aconoidasida</taxon>
        <taxon>Piroplasmida</taxon>
        <taxon>Babesiidae</taxon>
        <taxon>Babesia</taxon>
    </lineage>
</organism>
<reference evidence="8" key="2">
    <citation type="journal article" date="2020" name="Data Brief">
        <title>Transcriptome dataset of Babesia bovis life stages within vertebrate and invertebrate hosts.</title>
        <authorList>
            <person name="Ueti M.W."/>
            <person name="Johnson W.C."/>
            <person name="Kappmeyer L.S."/>
            <person name="Herndon D.R."/>
            <person name="Mousel M.R."/>
            <person name="Reif K.E."/>
            <person name="Taus N.S."/>
            <person name="Ifeonu O.O."/>
            <person name="Silva J.C."/>
            <person name="Suarez C.E."/>
            <person name="Brayton K.A."/>
        </authorList>
    </citation>
    <scope>NUCLEOTIDE SEQUENCE [LARGE SCALE GENOMIC DNA]</scope>
</reference>
<dbReference type="EMBL" id="AAXT01000005">
    <property type="protein sequence ID" value="EDO05440.1"/>
    <property type="molecule type" value="Genomic_DNA"/>
</dbReference>
<evidence type="ECO:0000256" key="6">
    <source>
        <dbReference type="ARBA" id="ARBA00048493"/>
    </source>
</evidence>
<evidence type="ECO:0000256" key="2">
    <source>
        <dbReference type="ARBA" id="ARBA00010401"/>
    </source>
</evidence>
<comment type="similarity">
    <text evidence="2">Belongs to the UDPGP type 1 family.</text>
</comment>
<dbReference type="Proteomes" id="UP000002173">
    <property type="component" value="Unassembled WGS sequence"/>
</dbReference>
<dbReference type="PANTHER" id="PTHR11952">
    <property type="entry name" value="UDP- GLUCOSE PYROPHOSPHORYLASE"/>
    <property type="match status" value="1"/>
</dbReference>
<dbReference type="VEuPathDB" id="PiroplasmaDB:BBOV_I003580"/>
<dbReference type="Pfam" id="PF01704">
    <property type="entry name" value="UDPGP"/>
    <property type="match status" value="1"/>
</dbReference>
<gene>
    <name evidence="7" type="ORF">BBOV_I003580</name>
</gene>
<proteinExistence type="inferred from homology"/>
<reference evidence="8" key="3">
    <citation type="journal article" date="2021" name="Int. J. Parasitol.">
        <title>Comparative analysis of gene expression between Babesia bovis blood stages and kinetes allowed by improved genome annotation.</title>
        <authorList>
            <person name="Ueti M.W."/>
            <person name="Johnson W.C."/>
            <person name="Kappmeyer L.S."/>
            <person name="Herndon D.R."/>
            <person name="Mousel M.R."/>
            <person name="Reif K.E."/>
            <person name="Taus N.S."/>
            <person name="Ifeonu O.O."/>
            <person name="Silva J.C."/>
            <person name="Suarez C.E."/>
            <person name="Brayton K.A."/>
        </authorList>
    </citation>
    <scope>NUCLEOTIDE SEQUENCE [LARGE SCALE GENOMIC DNA]</scope>
</reference>
<keyword evidence="5 7" id="KW-0548">Nucleotidyltransferase</keyword>
<dbReference type="eggNOG" id="KOG2388">
    <property type="taxonomic scope" value="Eukaryota"/>
</dbReference>
<dbReference type="OMA" id="THCTVPW"/>
<dbReference type="InParanoid" id="A7AWL2"/>
<dbReference type="GO" id="GO:0003977">
    <property type="term" value="F:UDP-N-acetylglucosamine diphosphorylase activity"/>
    <property type="evidence" value="ECO:0007669"/>
    <property type="project" value="UniProtKB-EC"/>
</dbReference>
<dbReference type="GeneID" id="5477224"/>
<comment type="caution">
    <text evidence="7">The sequence shown here is derived from an EMBL/GenBank/DDBJ whole genome shotgun (WGS) entry which is preliminary data.</text>
</comment>
<evidence type="ECO:0000256" key="4">
    <source>
        <dbReference type="ARBA" id="ARBA00022679"/>
    </source>
</evidence>
<dbReference type="InterPro" id="IPR002618">
    <property type="entry name" value="UDPGP_fam"/>
</dbReference>
<sequence length="428" mass="48115">MPDYRALLREALSPRLEPGLLPLPTVSLSNVDTEESHNCVILEPNSDERSQLFHEGITELNKGGYALLILSGGLATRLRYELPKALLPISPIRKKTLLQLHLERVRRLEHMLDHDAPRPKVFILTSKFNHDDIRNYLASVNFCGLDKDQVITFQQDTAPYVALNFDDFIPSEGDSGTLMESPKGNGDVFHALSKCTEFMYIVDKLKMIHVIAIDNALSRPLDPELLGLSMRFPGLEVLNKCVVRRGQENLGVFCKGSYAQIVEYSEIEKLPENSAAFLNSTNTIYGNICDHLFSAQFIKKVINNRLYESLPYHAAMKSVIAKSSDATETYGYALELFIFDIFAFATKLVCIEVNREMQFAPVKYFADRDFANILSAQHRMSAVAKQWLEAAGAIVKEGLIEISPSISYGGENLDQYKGKHIEGDVYIE</sequence>
<dbReference type="RefSeq" id="XP_001609008.1">
    <property type="nucleotide sequence ID" value="XM_001608958.1"/>
</dbReference>
<accession>A7AWL2</accession>
<dbReference type="PANTHER" id="PTHR11952:SF2">
    <property type="entry name" value="LD24639P"/>
    <property type="match status" value="1"/>
</dbReference>
<comment type="pathway">
    <text evidence="1">Nucleotide-sugar biosynthesis; UDP-N-acetyl-alpha-D-glucosamine biosynthesis; UDP-N-acetyl-alpha-D-glucosamine from N-acetyl-alpha-D-glucosamine 1-phosphate: step 1/1.</text>
</comment>
<dbReference type="GO" id="GO:0006048">
    <property type="term" value="P:UDP-N-acetylglucosamine biosynthetic process"/>
    <property type="evidence" value="ECO:0007669"/>
    <property type="project" value="TreeGrafter"/>
</dbReference>
<dbReference type="AlphaFoldDB" id="A7AWL2"/>
<evidence type="ECO:0000313" key="7">
    <source>
        <dbReference type="EMBL" id="EDO05440.1"/>
    </source>
</evidence>
<evidence type="ECO:0000256" key="5">
    <source>
        <dbReference type="ARBA" id="ARBA00022695"/>
    </source>
</evidence>
<keyword evidence="4 7" id="KW-0808">Transferase</keyword>
<dbReference type="STRING" id="5865.A7AWL2"/>
<dbReference type="FunCoup" id="A7AWL2">
    <property type="interactions" value="118"/>
</dbReference>
<dbReference type="Gene3D" id="3.90.550.10">
    <property type="entry name" value="Spore Coat Polysaccharide Biosynthesis Protein SpsA, Chain A"/>
    <property type="match status" value="1"/>
</dbReference>
<comment type="catalytic activity">
    <reaction evidence="6">
        <text>N-acetyl-alpha-D-glucosamine 1-phosphate + UTP + H(+) = UDP-N-acetyl-alpha-D-glucosamine + diphosphate</text>
        <dbReference type="Rhea" id="RHEA:13509"/>
        <dbReference type="ChEBI" id="CHEBI:15378"/>
        <dbReference type="ChEBI" id="CHEBI:33019"/>
        <dbReference type="ChEBI" id="CHEBI:46398"/>
        <dbReference type="ChEBI" id="CHEBI:57705"/>
        <dbReference type="ChEBI" id="CHEBI:57776"/>
        <dbReference type="EC" id="2.7.7.23"/>
    </reaction>
</comment>
<protein>
    <recommendedName>
        <fullName evidence="3">UDP-N-acetylglucosamine diphosphorylase</fullName>
        <ecNumber evidence="3">2.7.7.23</ecNumber>
    </recommendedName>
</protein>
<dbReference type="KEGG" id="bbo:BBOV_I003580"/>
<evidence type="ECO:0000313" key="8">
    <source>
        <dbReference type="Proteomes" id="UP000002173"/>
    </source>
</evidence>
<evidence type="ECO:0000256" key="1">
    <source>
        <dbReference type="ARBA" id="ARBA00005208"/>
    </source>
</evidence>
<name>A7AWL2_BABBO</name>
<reference evidence="7 8" key="1">
    <citation type="journal article" date="2007" name="PLoS Pathog.">
        <title>Genome sequence of Babesia bovis and comparative analysis of apicomplexan hemoprotozoa.</title>
        <authorList>
            <person name="Brayton K.A."/>
            <person name="Lau A.O.T."/>
            <person name="Herndon D.R."/>
            <person name="Hannick L."/>
            <person name="Kappmeyer L.S."/>
            <person name="Berens S.J."/>
            <person name="Bidwell S.L."/>
            <person name="Brown W.C."/>
            <person name="Crabtree J."/>
            <person name="Fadrosh D."/>
            <person name="Feldblum T."/>
            <person name="Forberger H.A."/>
            <person name="Haas B.J."/>
            <person name="Howell J.M."/>
            <person name="Khouri H."/>
            <person name="Koo H."/>
            <person name="Mann D.J."/>
            <person name="Norimine J."/>
            <person name="Paulsen I.T."/>
            <person name="Radune D."/>
            <person name="Ren Q."/>
            <person name="Smith R.K. Jr."/>
            <person name="Suarez C.E."/>
            <person name="White O."/>
            <person name="Wortman J.R."/>
            <person name="Knowles D.P. Jr."/>
            <person name="McElwain T.F."/>
            <person name="Nene V.M."/>
        </authorList>
    </citation>
    <scope>NUCLEOTIDE SEQUENCE [LARGE SCALE GENOMIC DNA]</scope>
    <source>
        <strain evidence="7">T2Bo</strain>
    </source>
</reference>
<evidence type="ECO:0000256" key="3">
    <source>
        <dbReference type="ARBA" id="ARBA00012457"/>
    </source>
</evidence>
<dbReference type="InterPro" id="IPR029044">
    <property type="entry name" value="Nucleotide-diphossugar_trans"/>
</dbReference>
<dbReference type="SMR" id="A7AWL2"/>
<keyword evidence="8" id="KW-1185">Reference proteome</keyword>
<dbReference type="InterPro" id="IPR039741">
    <property type="entry name" value="UDP-sugar_pyrophosphorylase"/>
</dbReference>